<reference evidence="1 2" key="1">
    <citation type="submission" date="2007-01" db="EMBL/GenBank/DDBJ databases">
        <title>Complete sequence of Psychromonas ingrahamii 37.</title>
        <authorList>
            <consortium name="US DOE Joint Genome Institute"/>
            <person name="Copeland A."/>
            <person name="Lucas S."/>
            <person name="Lapidus A."/>
            <person name="Barry K."/>
            <person name="Detter J.C."/>
            <person name="Glavina del Rio T."/>
            <person name="Hammon N."/>
            <person name="Israni S."/>
            <person name="Dalin E."/>
            <person name="Tice H."/>
            <person name="Pitluck S."/>
            <person name="Thompson L.S."/>
            <person name="Brettin T."/>
            <person name="Bruce D."/>
            <person name="Han C."/>
            <person name="Tapia R."/>
            <person name="Schmutz J."/>
            <person name="Larimer F."/>
            <person name="Land M."/>
            <person name="Hauser L."/>
            <person name="Kyrpides N."/>
            <person name="Ivanova N."/>
            <person name="Staley J."/>
            <person name="Richardson P."/>
        </authorList>
    </citation>
    <scope>NUCLEOTIDE SEQUENCE [LARGE SCALE GENOMIC DNA]</scope>
    <source>
        <strain evidence="1 2">37</strain>
    </source>
</reference>
<organism evidence="1 2">
    <name type="scientific">Psychromonas ingrahamii (strain DSM 17664 / CCUG 51855 / 37)</name>
    <dbReference type="NCBI Taxonomy" id="357804"/>
    <lineage>
        <taxon>Bacteria</taxon>
        <taxon>Pseudomonadati</taxon>
        <taxon>Pseudomonadota</taxon>
        <taxon>Gammaproteobacteria</taxon>
        <taxon>Alteromonadales</taxon>
        <taxon>Psychromonadaceae</taxon>
        <taxon>Psychromonas</taxon>
    </lineage>
</organism>
<dbReference type="OrthoDB" id="5818611at2"/>
<dbReference type="Pfam" id="PF11280">
    <property type="entry name" value="DUF3081"/>
    <property type="match status" value="1"/>
</dbReference>
<evidence type="ECO:0008006" key="3">
    <source>
        <dbReference type="Google" id="ProtNLM"/>
    </source>
</evidence>
<evidence type="ECO:0000313" key="1">
    <source>
        <dbReference type="EMBL" id="ABM04253.1"/>
    </source>
</evidence>
<gene>
    <name evidence="1" type="ordered locus">Ping_2532</name>
</gene>
<dbReference type="InterPro" id="IPR021432">
    <property type="entry name" value="DUF3081"/>
</dbReference>
<proteinExistence type="predicted"/>
<keyword evidence="2" id="KW-1185">Reference proteome</keyword>
<dbReference type="HOGENOM" id="CLU_167650_1_0_6"/>
<dbReference type="EMBL" id="CP000510">
    <property type="protein sequence ID" value="ABM04253.1"/>
    <property type="molecule type" value="Genomic_DNA"/>
</dbReference>
<dbReference type="KEGG" id="pin:Ping_2532"/>
<dbReference type="eggNOG" id="ENOG5032TC8">
    <property type="taxonomic scope" value="Bacteria"/>
</dbReference>
<dbReference type="RefSeq" id="WP_011770813.1">
    <property type="nucleotide sequence ID" value="NC_008709.1"/>
</dbReference>
<dbReference type="Proteomes" id="UP000000639">
    <property type="component" value="Chromosome"/>
</dbReference>
<evidence type="ECO:0000313" key="2">
    <source>
        <dbReference type="Proteomes" id="UP000000639"/>
    </source>
</evidence>
<dbReference type="AlphaFoldDB" id="A1SXN8"/>
<sequence>MSLDRIKKQNMLKVFNLVTTKGTRTDGVYELSGIRASQDFDGYTCWLAYKDLTVTIMFHGRHDFDYKEKDTLDIFFNRISDLLADQDKV</sequence>
<name>A1SXN8_PSYIN</name>
<protein>
    <recommendedName>
        <fullName evidence="3">DUF3081 domain-containing protein</fullName>
    </recommendedName>
</protein>
<accession>A1SXN8</accession>